<sequence length="87" mass="9377">MAHTLRQLSFDICASATGSTSPAALRERAPNTRVLILTPFDSESDVLPAIEVGAVGYLSACVTVPRRWPRATVVACSSEGHRRRLLV</sequence>
<evidence type="ECO:0000313" key="2">
    <source>
        <dbReference type="Proteomes" id="UP000540423"/>
    </source>
</evidence>
<dbReference type="GO" id="GO:0003677">
    <property type="term" value="F:DNA binding"/>
    <property type="evidence" value="ECO:0007669"/>
    <property type="project" value="UniProtKB-KW"/>
</dbReference>
<dbReference type="AlphaFoldDB" id="A0A7X0HF88"/>
<evidence type="ECO:0000313" key="1">
    <source>
        <dbReference type="EMBL" id="MBB6435202.1"/>
    </source>
</evidence>
<organism evidence="1 2">
    <name type="scientific">Streptomyces candidus</name>
    <dbReference type="NCBI Taxonomy" id="67283"/>
    <lineage>
        <taxon>Bacteria</taxon>
        <taxon>Bacillati</taxon>
        <taxon>Actinomycetota</taxon>
        <taxon>Actinomycetes</taxon>
        <taxon>Kitasatosporales</taxon>
        <taxon>Streptomycetaceae</taxon>
        <taxon>Streptomyces</taxon>
    </lineage>
</organism>
<accession>A0A7X0HF88</accession>
<name>A0A7X0HF88_9ACTN</name>
<dbReference type="EMBL" id="JACHEM010000003">
    <property type="protein sequence ID" value="MBB6435202.1"/>
    <property type="molecule type" value="Genomic_DNA"/>
</dbReference>
<comment type="caution">
    <text evidence="1">The sequence shown here is derived from an EMBL/GenBank/DDBJ whole genome shotgun (WGS) entry which is preliminary data.</text>
</comment>
<protein>
    <submittedName>
        <fullName evidence="1">DNA-binding NarL/FixJ family response regulator</fullName>
    </submittedName>
</protein>
<reference evidence="1 2" key="1">
    <citation type="submission" date="2020-08" db="EMBL/GenBank/DDBJ databases">
        <title>Genomic Encyclopedia of Type Strains, Phase IV (KMG-IV): sequencing the most valuable type-strain genomes for metagenomic binning, comparative biology and taxonomic classification.</title>
        <authorList>
            <person name="Goeker M."/>
        </authorList>
    </citation>
    <scope>NUCLEOTIDE SEQUENCE [LARGE SCALE GENOMIC DNA]</scope>
    <source>
        <strain evidence="1 2">DSM 40141</strain>
    </source>
</reference>
<dbReference type="InterPro" id="IPR011006">
    <property type="entry name" value="CheY-like_superfamily"/>
</dbReference>
<keyword evidence="2" id="KW-1185">Reference proteome</keyword>
<keyword evidence="1" id="KW-0238">DNA-binding</keyword>
<dbReference type="Gene3D" id="3.40.50.2300">
    <property type="match status" value="1"/>
</dbReference>
<proteinExistence type="predicted"/>
<dbReference type="Proteomes" id="UP000540423">
    <property type="component" value="Unassembled WGS sequence"/>
</dbReference>
<gene>
    <name evidence="1" type="ORF">HNQ79_001653</name>
</gene>
<dbReference type="SUPFAM" id="SSF52172">
    <property type="entry name" value="CheY-like"/>
    <property type="match status" value="1"/>
</dbReference>